<proteinExistence type="predicted"/>
<dbReference type="OMA" id="WPYHFIS"/>
<accession>A0A1R3RSF6</accession>
<evidence type="ECO:0000256" key="2">
    <source>
        <dbReference type="ARBA" id="ARBA00022692"/>
    </source>
</evidence>
<keyword evidence="4" id="KW-0406">Ion transport</keyword>
<dbReference type="Proteomes" id="UP000188318">
    <property type="component" value="Unassembled WGS sequence"/>
</dbReference>
<evidence type="ECO:0000256" key="3">
    <source>
        <dbReference type="ARBA" id="ARBA00022989"/>
    </source>
</evidence>
<evidence type="ECO:0000313" key="8">
    <source>
        <dbReference type="EMBL" id="OOF97429.1"/>
    </source>
</evidence>
<feature type="transmembrane region" description="Helical" evidence="6">
    <location>
        <begin position="166"/>
        <end position="187"/>
    </location>
</feature>
<feature type="transmembrane region" description="Helical" evidence="6">
    <location>
        <begin position="207"/>
        <end position="226"/>
    </location>
</feature>
<comment type="subcellular location">
    <subcellularLocation>
        <location evidence="1">Membrane</location>
        <topology evidence="1">Multi-pass membrane protein</topology>
    </subcellularLocation>
</comment>
<feature type="transmembrane region" description="Helical" evidence="6">
    <location>
        <begin position="29"/>
        <end position="45"/>
    </location>
</feature>
<keyword evidence="4" id="KW-0813">Transport</keyword>
<dbReference type="AlphaFoldDB" id="A0A1R3RSF6"/>
<organism evidence="8 9">
    <name type="scientific">Aspergillus carbonarius (strain ITEM 5010)</name>
    <dbReference type="NCBI Taxonomy" id="602072"/>
    <lineage>
        <taxon>Eukaryota</taxon>
        <taxon>Fungi</taxon>
        <taxon>Dikarya</taxon>
        <taxon>Ascomycota</taxon>
        <taxon>Pezizomycotina</taxon>
        <taxon>Eurotiomycetes</taxon>
        <taxon>Eurotiomycetidae</taxon>
        <taxon>Eurotiales</taxon>
        <taxon>Aspergillaceae</taxon>
        <taxon>Aspergillus</taxon>
        <taxon>Aspergillus subgen. Circumdati</taxon>
    </lineage>
</organism>
<evidence type="ECO:0000256" key="4">
    <source>
        <dbReference type="ARBA" id="ARBA00023065"/>
    </source>
</evidence>
<keyword evidence="3 6" id="KW-1133">Transmembrane helix</keyword>
<dbReference type="GO" id="GO:0006811">
    <property type="term" value="P:monoatomic ion transport"/>
    <property type="evidence" value="ECO:0007669"/>
    <property type="project" value="UniProtKB-KW"/>
</dbReference>
<keyword evidence="9" id="KW-1185">Reference proteome</keyword>
<dbReference type="GO" id="GO:0016491">
    <property type="term" value="F:oxidoreductase activity"/>
    <property type="evidence" value="ECO:0007669"/>
    <property type="project" value="UniProtKB-ARBA"/>
</dbReference>
<gene>
    <name evidence="8" type="ORF">ASPCADRAFT_143927</name>
</gene>
<dbReference type="GO" id="GO:0016020">
    <property type="term" value="C:membrane"/>
    <property type="evidence" value="ECO:0007669"/>
    <property type="project" value="UniProtKB-SubCell"/>
</dbReference>
<keyword evidence="5 6" id="KW-0472">Membrane</keyword>
<reference evidence="9" key="1">
    <citation type="journal article" date="2017" name="Genome Biol.">
        <title>Comparative genomics reveals high biological diversity and specific adaptations in the industrially and medically important fungal genus Aspergillus.</title>
        <authorList>
            <person name="de Vries R.P."/>
            <person name="Riley R."/>
            <person name="Wiebenga A."/>
            <person name="Aguilar-Osorio G."/>
            <person name="Amillis S."/>
            <person name="Uchima C.A."/>
            <person name="Anderluh G."/>
            <person name="Asadollahi M."/>
            <person name="Askin M."/>
            <person name="Barry K."/>
            <person name="Battaglia E."/>
            <person name="Bayram O."/>
            <person name="Benocci T."/>
            <person name="Braus-Stromeyer S.A."/>
            <person name="Caldana C."/>
            <person name="Canovas D."/>
            <person name="Cerqueira G.C."/>
            <person name="Chen F."/>
            <person name="Chen W."/>
            <person name="Choi C."/>
            <person name="Clum A."/>
            <person name="Dos Santos R.A."/>
            <person name="Damasio A.R."/>
            <person name="Diallinas G."/>
            <person name="Emri T."/>
            <person name="Fekete E."/>
            <person name="Flipphi M."/>
            <person name="Freyberg S."/>
            <person name="Gallo A."/>
            <person name="Gournas C."/>
            <person name="Habgood R."/>
            <person name="Hainaut M."/>
            <person name="Harispe M.L."/>
            <person name="Henrissat B."/>
            <person name="Hilden K.S."/>
            <person name="Hope R."/>
            <person name="Hossain A."/>
            <person name="Karabika E."/>
            <person name="Karaffa L."/>
            <person name="Karanyi Z."/>
            <person name="Krasevec N."/>
            <person name="Kuo A."/>
            <person name="Kusch H."/>
            <person name="LaButti K."/>
            <person name="Lagendijk E.L."/>
            <person name="Lapidus A."/>
            <person name="Levasseur A."/>
            <person name="Lindquist E."/>
            <person name="Lipzen A."/>
            <person name="Logrieco A.F."/>
            <person name="MacCabe A."/>
            <person name="Maekelae M.R."/>
            <person name="Malavazi I."/>
            <person name="Melin P."/>
            <person name="Meyer V."/>
            <person name="Mielnichuk N."/>
            <person name="Miskei M."/>
            <person name="Molnar A.P."/>
            <person name="Mule G."/>
            <person name="Ngan C.Y."/>
            <person name="Orejas M."/>
            <person name="Orosz E."/>
            <person name="Ouedraogo J.P."/>
            <person name="Overkamp K.M."/>
            <person name="Park H.-S."/>
            <person name="Perrone G."/>
            <person name="Piumi F."/>
            <person name="Punt P.J."/>
            <person name="Ram A.F."/>
            <person name="Ramon A."/>
            <person name="Rauscher S."/>
            <person name="Record E."/>
            <person name="Riano-Pachon D.M."/>
            <person name="Robert V."/>
            <person name="Roehrig J."/>
            <person name="Ruller R."/>
            <person name="Salamov A."/>
            <person name="Salih N.S."/>
            <person name="Samson R.A."/>
            <person name="Sandor E."/>
            <person name="Sanguinetti M."/>
            <person name="Schuetze T."/>
            <person name="Sepcic K."/>
            <person name="Shelest E."/>
            <person name="Sherlock G."/>
            <person name="Sophianopoulou V."/>
            <person name="Squina F.M."/>
            <person name="Sun H."/>
            <person name="Susca A."/>
            <person name="Todd R.B."/>
            <person name="Tsang A."/>
            <person name="Unkles S.E."/>
            <person name="van de Wiele N."/>
            <person name="van Rossen-Uffink D."/>
            <person name="Oliveira J.V."/>
            <person name="Vesth T.C."/>
            <person name="Visser J."/>
            <person name="Yu J.-H."/>
            <person name="Zhou M."/>
            <person name="Andersen M.R."/>
            <person name="Archer D.B."/>
            <person name="Baker S.E."/>
            <person name="Benoit I."/>
            <person name="Brakhage A.A."/>
            <person name="Braus G.H."/>
            <person name="Fischer R."/>
            <person name="Frisvad J.C."/>
            <person name="Goldman G.H."/>
            <person name="Houbraken J."/>
            <person name="Oakley B."/>
            <person name="Pocsi I."/>
            <person name="Scazzocchio C."/>
            <person name="Seiboth B."/>
            <person name="vanKuyk P.A."/>
            <person name="Wortman J."/>
            <person name="Dyer P.S."/>
            <person name="Grigoriev I.V."/>
        </authorList>
    </citation>
    <scope>NUCLEOTIDE SEQUENCE [LARGE SCALE GENOMIC DNA]</scope>
    <source>
        <strain evidence="9">ITEM 5010</strain>
    </source>
</reference>
<protein>
    <recommendedName>
        <fullName evidence="7">Ferric oxidoreductase domain-containing protein</fullName>
    </recommendedName>
</protein>
<dbReference type="Pfam" id="PF01794">
    <property type="entry name" value="Ferric_reduct"/>
    <property type="match status" value="1"/>
</dbReference>
<evidence type="ECO:0000256" key="1">
    <source>
        <dbReference type="ARBA" id="ARBA00004141"/>
    </source>
</evidence>
<feature type="domain" description="Ferric oxidoreductase" evidence="7">
    <location>
        <begin position="120"/>
        <end position="252"/>
    </location>
</feature>
<evidence type="ECO:0000256" key="5">
    <source>
        <dbReference type="ARBA" id="ARBA00023136"/>
    </source>
</evidence>
<dbReference type="EMBL" id="KV907497">
    <property type="protein sequence ID" value="OOF97429.1"/>
    <property type="molecule type" value="Genomic_DNA"/>
</dbReference>
<name>A0A1R3RSF6_ASPC5</name>
<dbReference type="VEuPathDB" id="FungiDB:ASPCADRAFT_143927"/>
<dbReference type="OrthoDB" id="10006946at2759"/>
<sequence>MSFSWPWHFITLSDAEKQHRRELLDLRGFYAQCSILVALVLVRVYKMTLGAAPATEKPTERRSRRKNLERSWLDSPPFAGWMETRRQYIVCLIWLGWLLGLSVWKSGEADYLHFTKALAHVSLSQLPLQVLMSPALYMSASPGSPSVVSVITSVPQPTINAYHRLFGRLVLSPLLISHAILYDSFFLQSSHPDFGSLFAKRIRDTDVQWGIAAASMAVAAALFARPATMPRWVRWLKPSSAKTRQQIFYIGHVSIVGALELAAFSHVSVARVYILESLMSSAINFGCCWLMQ</sequence>
<dbReference type="STRING" id="602072.A0A1R3RSF6"/>
<evidence type="ECO:0000259" key="7">
    <source>
        <dbReference type="Pfam" id="PF01794"/>
    </source>
</evidence>
<feature type="transmembrane region" description="Helical" evidence="6">
    <location>
        <begin position="247"/>
        <end position="267"/>
    </location>
</feature>
<dbReference type="InterPro" id="IPR013130">
    <property type="entry name" value="Fe3_Rdtase_TM_dom"/>
</dbReference>
<evidence type="ECO:0000256" key="6">
    <source>
        <dbReference type="SAM" id="Phobius"/>
    </source>
</evidence>
<evidence type="ECO:0000313" key="9">
    <source>
        <dbReference type="Proteomes" id="UP000188318"/>
    </source>
</evidence>
<keyword evidence="2 6" id="KW-0812">Transmembrane</keyword>